<evidence type="ECO:0000256" key="31">
    <source>
        <dbReference type="ARBA" id="ARBA00042868"/>
    </source>
</evidence>
<comment type="similarity">
    <text evidence="2">Belongs to the amino acid/polyamine transporter 2 family.</text>
</comment>
<keyword evidence="6" id="KW-0769">Symport</keyword>
<evidence type="ECO:0000256" key="1">
    <source>
        <dbReference type="ARBA" id="ARBA00004651"/>
    </source>
</evidence>
<evidence type="ECO:0000256" key="7">
    <source>
        <dbReference type="ARBA" id="ARBA00022970"/>
    </source>
</evidence>
<evidence type="ECO:0000256" key="28">
    <source>
        <dbReference type="ARBA" id="ARBA00041859"/>
    </source>
</evidence>
<feature type="transmembrane region" description="Helical" evidence="33">
    <location>
        <begin position="128"/>
        <end position="154"/>
    </location>
</feature>
<keyword evidence="3" id="KW-0813">Transport</keyword>
<reference evidence="35" key="1">
    <citation type="submission" date="2025-08" db="UniProtKB">
        <authorList>
            <consortium name="Ensembl"/>
        </authorList>
    </citation>
    <scope>IDENTIFICATION</scope>
</reference>
<evidence type="ECO:0000256" key="21">
    <source>
        <dbReference type="ARBA" id="ARBA00036194"/>
    </source>
</evidence>
<feature type="transmembrane region" description="Helical" evidence="33">
    <location>
        <begin position="58"/>
        <end position="79"/>
    </location>
</feature>
<reference evidence="35" key="2">
    <citation type="submission" date="2025-09" db="UniProtKB">
        <authorList>
            <consortium name="Ensembl"/>
        </authorList>
    </citation>
    <scope>IDENTIFICATION</scope>
</reference>
<dbReference type="GO" id="GO:0005886">
    <property type="term" value="C:plasma membrane"/>
    <property type="evidence" value="ECO:0007669"/>
    <property type="project" value="UniProtKB-SubCell"/>
</dbReference>
<comment type="catalytic activity">
    <reaction evidence="17">
        <text>L-glutamine(in) + Na(+)(in) = L-glutamine(out) + Na(+)(out)</text>
        <dbReference type="Rhea" id="RHEA:68236"/>
        <dbReference type="ChEBI" id="CHEBI:29101"/>
        <dbReference type="ChEBI" id="CHEBI:58359"/>
    </reaction>
    <physiologicalReaction direction="right-to-left" evidence="17">
        <dbReference type="Rhea" id="RHEA:68238"/>
    </physiologicalReaction>
</comment>
<evidence type="ECO:0000256" key="12">
    <source>
        <dbReference type="ARBA" id="ARBA00023157"/>
    </source>
</evidence>
<evidence type="ECO:0000256" key="17">
    <source>
        <dbReference type="ARBA" id="ARBA00035969"/>
    </source>
</evidence>
<evidence type="ECO:0000256" key="22">
    <source>
        <dbReference type="ARBA" id="ARBA00036201"/>
    </source>
</evidence>
<evidence type="ECO:0000313" key="36">
    <source>
        <dbReference type="Proteomes" id="UP000694403"/>
    </source>
</evidence>
<feature type="transmembrane region" description="Helical" evidence="33">
    <location>
        <begin position="357"/>
        <end position="379"/>
    </location>
</feature>
<comment type="catalytic activity">
    <reaction evidence="16">
        <text>L-alanine(in) + Na(+)(in) = L-alanine(out) + Na(+)(out)</text>
        <dbReference type="Rhea" id="RHEA:29283"/>
        <dbReference type="ChEBI" id="CHEBI:29101"/>
        <dbReference type="ChEBI" id="CHEBI:57972"/>
    </reaction>
    <physiologicalReaction direction="right-to-left" evidence="16">
        <dbReference type="Rhea" id="RHEA:29285"/>
    </physiologicalReaction>
</comment>
<dbReference type="GO" id="GO:0015186">
    <property type="term" value="F:L-glutamine transmembrane transporter activity"/>
    <property type="evidence" value="ECO:0007669"/>
    <property type="project" value="TreeGrafter"/>
</dbReference>
<keyword evidence="13" id="KW-0325">Glycoprotein</keyword>
<evidence type="ECO:0000256" key="15">
    <source>
        <dbReference type="ARBA" id="ARBA00035810"/>
    </source>
</evidence>
<feature type="transmembrane region" description="Helical" evidence="33">
    <location>
        <begin position="175"/>
        <end position="196"/>
    </location>
</feature>
<comment type="catalytic activity">
    <reaction evidence="22">
        <text>L-proline(in) + Na(+)(in) = L-proline(out) + Na(+)(out)</text>
        <dbReference type="Rhea" id="RHEA:28967"/>
        <dbReference type="ChEBI" id="CHEBI:29101"/>
        <dbReference type="ChEBI" id="CHEBI:60039"/>
    </reaction>
    <physiologicalReaction direction="right-to-left" evidence="22">
        <dbReference type="Rhea" id="RHEA:28969"/>
    </physiologicalReaction>
</comment>
<protein>
    <recommendedName>
        <fullName evidence="26">Sodium-coupled neutral amino acid symporter 2</fullName>
    </recommendedName>
    <alternativeName>
        <fullName evidence="30">Amino acid transporter A2</fullName>
    </alternativeName>
    <alternativeName>
        <fullName evidence="31">Solute carrier family 38 member 2</fullName>
    </alternativeName>
    <alternativeName>
        <fullName evidence="28">System A amino acid transporter 2</fullName>
    </alternativeName>
    <alternativeName>
        <fullName evidence="29">System A transporter 1</fullName>
    </alternativeName>
    <alternativeName>
        <fullName evidence="27">System N amino acid transporter 2</fullName>
    </alternativeName>
</protein>
<comment type="catalytic activity">
    <reaction evidence="24">
        <text>glycine(in) + Na(+)(in) = glycine(out) + Na(+)(out)</text>
        <dbReference type="Rhea" id="RHEA:68228"/>
        <dbReference type="ChEBI" id="CHEBI:29101"/>
        <dbReference type="ChEBI" id="CHEBI:57305"/>
    </reaction>
    <physiologicalReaction direction="right-to-left" evidence="24">
        <dbReference type="Rhea" id="RHEA:68230"/>
    </physiologicalReaction>
</comment>
<feature type="transmembrane region" description="Helical" evidence="33">
    <location>
        <begin position="400"/>
        <end position="418"/>
    </location>
</feature>
<feature type="domain" description="Amino acid transporter transmembrane" evidence="34">
    <location>
        <begin position="55"/>
        <end position="452"/>
    </location>
</feature>
<sequence length="469" mass="51867">MSRAEVSKFNISGDEDSSSYSSNSNEFNYPYPTKAPTRSEGFLHSFPSLTQHPGTTSFGMSAFNLSNVIMGSGILGLSYAMANTGIILFVILLVVVSIFSLYSVHLLLKTANEGGSLLYEQLGMKAFGLAGKIAASGSITMQNIGAMSSYLYIVKYELPLVIKSFMNIEENTGEWYLNGDCLVVLVSIVFILPLSLLKNLGYLGYTSGLSLMCMVFFLIVVICKKFQIPCPLGLEYDMMNTTLNGTLAHLTTAPLHGTAQNMSSDDMCRPKYFVFNSQTVYAVPILTFSFVCHPAILPIYEELKGRTRRRMMSVSNVSFFAMFIMYLLAALFGYLTFYGNVEAELLHTYSAILGADVIILIVRLAVLMAVTLTVPVVIFPIRTSITQLFCADKEFSWLRHSLITVFVLAFTNVLVIFVPSIRDIFGFIGASAAAMLIFILPSAFYIKLVKKEPLKSVQKIGVCIEEYFH</sequence>
<evidence type="ECO:0000256" key="30">
    <source>
        <dbReference type="ARBA" id="ARBA00042516"/>
    </source>
</evidence>
<comment type="catalytic activity">
    <reaction evidence="21">
        <text>L-phenylalanine(in) + Na(+)(in) = L-phenylalanine(out) + Na(+)(out)</text>
        <dbReference type="Rhea" id="RHEA:68244"/>
        <dbReference type="ChEBI" id="CHEBI:29101"/>
        <dbReference type="ChEBI" id="CHEBI:58095"/>
    </reaction>
    <physiologicalReaction direction="right-to-left" evidence="21">
        <dbReference type="Rhea" id="RHEA:68246"/>
    </physiologicalReaction>
</comment>
<evidence type="ECO:0000256" key="25">
    <source>
        <dbReference type="ARBA" id="ARBA00036787"/>
    </source>
</evidence>
<evidence type="ECO:0000256" key="2">
    <source>
        <dbReference type="ARBA" id="ARBA00008066"/>
    </source>
</evidence>
<dbReference type="AlphaFoldDB" id="A0A8C3S0X3"/>
<comment type="catalytic activity">
    <reaction evidence="23">
        <text>L-histidine(in) + Na(+)(in) = L-histidine(out) + Na(+)(out)</text>
        <dbReference type="Rhea" id="RHEA:71583"/>
        <dbReference type="ChEBI" id="CHEBI:29101"/>
        <dbReference type="ChEBI" id="CHEBI:57595"/>
    </reaction>
    <physiologicalReaction direction="right-to-left" evidence="23">
        <dbReference type="Rhea" id="RHEA:71585"/>
    </physiologicalReaction>
</comment>
<keyword evidence="9" id="KW-0915">Sodium</keyword>
<comment type="catalytic activity">
    <reaction evidence="19">
        <text>L-methionine(in) + Na(+)(in) = L-methionine(out) + Na(+)(out)</text>
        <dbReference type="Rhea" id="RHEA:68240"/>
        <dbReference type="ChEBI" id="CHEBI:29101"/>
        <dbReference type="ChEBI" id="CHEBI:57844"/>
    </reaction>
    <physiologicalReaction direction="right-to-left" evidence="19">
        <dbReference type="Rhea" id="RHEA:68242"/>
    </physiologicalReaction>
</comment>
<evidence type="ECO:0000256" key="10">
    <source>
        <dbReference type="ARBA" id="ARBA00023065"/>
    </source>
</evidence>
<evidence type="ECO:0000256" key="18">
    <source>
        <dbReference type="ARBA" id="ARBA00036092"/>
    </source>
</evidence>
<keyword evidence="10" id="KW-0406">Ion transport</keyword>
<feature type="transmembrane region" description="Helical" evidence="33">
    <location>
        <begin position="424"/>
        <end position="446"/>
    </location>
</feature>
<name>A0A8C3S0X3_CHESE</name>
<evidence type="ECO:0000256" key="8">
    <source>
        <dbReference type="ARBA" id="ARBA00022989"/>
    </source>
</evidence>
<dbReference type="Pfam" id="PF01490">
    <property type="entry name" value="Aa_trans"/>
    <property type="match status" value="1"/>
</dbReference>
<evidence type="ECO:0000256" key="11">
    <source>
        <dbReference type="ARBA" id="ARBA00023136"/>
    </source>
</evidence>
<feature type="transmembrane region" description="Helical" evidence="33">
    <location>
        <begin position="86"/>
        <end position="108"/>
    </location>
</feature>
<evidence type="ECO:0000256" key="9">
    <source>
        <dbReference type="ARBA" id="ARBA00023053"/>
    </source>
</evidence>
<comment type="catalytic activity">
    <reaction evidence="18">
        <text>L-asparagine(in) + Na(+)(in) = L-asparagine(out) + Na(+)(out)</text>
        <dbReference type="Rhea" id="RHEA:71383"/>
        <dbReference type="ChEBI" id="CHEBI:29101"/>
        <dbReference type="ChEBI" id="CHEBI:58048"/>
    </reaction>
    <physiologicalReaction direction="right-to-left" evidence="18">
        <dbReference type="Rhea" id="RHEA:71385"/>
    </physiologicalReaction>
</comment>
<evidence type="ECO:0000256" key="24">
    <source>
        <dbReference type="ARBA" id="ARBA00036564"/>
    </source>
</evidence>
<evidence type="ECO:0000256" key="20">
    <source>
        <dbReference type="ARBA" id="ARBA00036115"/>
    </source>
</evidence>
<evidence type="ECO:0000259" key="34">
    <source>
        <dbReference type="Pfam" id="PF01490"/>
    </source>
</evidence>
<evidence type="ECO:0000256" key="16">
    <source>
        <dbReference type="ARBA" id="ARBA00035911"/>
    </source>
</evidence>
<organism evidence="35 36">
    <name type="scientific">Chelydra serpentina</name>
    <name type="common">Snapping turtle</name>
    <name type="synonym">Testudo serpentina</name>
    <dbReference type="NCBI Taxonomy" id="8475"/>
    <lineage>
        <taxon>Eukaryota</taxon>
        <taxon>Metazoa</taxon>
        <taxon>Chordata</taxon>
        <taxon>Craniata</taxon>
        <taxon>Vertebrata</taxon>
        <taxon>Euteleostomi</taxon>
        <taxon>Archelosauria</taxon>
        <taxon>Testudinata</taxon>
        <taxon>Testudines</taxon>
        <taxon>Cryptodira</taxon>
        <taxon>Durocryptodira</taxon>
        <taxon>Americhelydia</taxon>
        <taxon>Chelydroidea</taxon>
        <taxon>Chelydridae</taxon>
        <taxon>Chelydra</taxon>
    </lineage>
</organism>
<dbReference type="Proteomes" id="UP000694403">
    <property type="component" value="Unplaced"/>
</dbReference>
<dbReference type="GO" id="GO:0006814">
    <property type="term" value="P:sodium ion transport"/>
    <property type="evidence" value="ECO:0007669"/>
    <property type="project" value="UniProtKB-KW"/>
</dbReference>
<evidence type="ECO:0000256" key="4">
    <source>
        <dbReference type="ARBA" id="ARBA00022475"/>
    </source>
</evidence>
<evidence type="ECO:0000256" key="3">
    <source>
        <dbReference type="ARBA" id="ARBA00022448"/>
    </source>
</evidence>
<comment type="catalytic activity">
    <reaction evidence="25">
        <text>L-serine(in) + Na(+)(in) = L-serine(out) + Na(+)(out)</text>
        <dbReference type="Rhea" id="RHEA:29575"/>
        <dbReference type="ChEBI" id="CHEBI:29101"/>
        <dbReference type="ChEBI" id="CHEBI:33384"/>
    </reaction>
    <physiologicalReaction direction="right-to-left" evidence="25">
        <dbReference type="Rhea" id="RHEA:29577"/>
    </physiologicalReaction>
</comment>
<comment type="catalytic activity">
    <reaction evidence="15">
        <text>L-threonine(in) + Na(+)(in) = L-threonine(out) + Na(+)(out)</text>
        <dbReference type="Rhea" id="RHEA:69999"/>
        <dbReference type="ChEBI" id="CHEBI:29101"/>
        <dbReference type="ChEBI" id="CHEBI:57926"/>
    </reaction>
    <physiologicalReaction direction="right-to-left" evidence="15">
        <dbReference type="Rhea" id="RHEA:70001"/>
    </physiologicalReaction>
</comment>
<evidence type="ECO:0000256" key="32">
    <source>
        <dbReference type="SAM" id="MobiDB-lite"/>
    </source>
</evidence>
<evidence type="ECO:0000256" key="27">
    <source>
        <dbReference type="ARBA" id="ARBA00041835"/>
    </source>
</evidence>
<dbReference type="InterPro" id="IPR013057">
    <property type="entry name" value="AA_transpt_TM"/>
</dbReference>
<dbReference type="PANTHER" id="PTHR22950:SF207">
    <property type="entry name" value="SODIUM-COUPLED NEUTRAL AMINO ACID SYMPORTER 2"/>
    <property type="match status" value="1"/>
</dbReference>
<feature type="region of interest" description="Disordered" evidence="32">
    <location>
        <begin position="1"/>
        <end position="24"/>
    </location>
</feature>
<evidence type="ECO:0000313" key="35">
    <source>
        <dbReference type="Ensembl" id="ENSCSRP00000005898.1"/>
    </source>
</evidence>
<evidence type="ECO:0000256" key="23">
    <source>
        <dbReference type="ARBA" id="ARBA00036231"/>
    </source>
</evidence>
<evidence type="ECO:0000256" key="19">
    <source>
        <dbReference type="ARBA" id="ARBA00036104"/>
    </source>
</evidence>
<evidence type="ECO:0000256" key="29">
    <source>
        <dbReference type="ARBA" id="ARBA00041916"/>
    </source>
</evidence>
<dbReference type="GO" id="GO:0015293">
    <property type="term" value="F:symporter activity"/>
    <property type="evidence" value="ECO:0007669"/>
    <property type="project" value="UniProtKB-KW"/>
</dbReference>
<dbReference type="Ensembl" id="ENSCSRT00000006089.1">
    <property type="protein sequence ID" value="ENSCSRP00000005898.1"/>
    <property type="gene ID" value="ENSCSRG00000004076.1"/>
</dbReference>
<comment type="subcellular location">
    <subcellularLocation>
        <location evidence="1">Cell membrane</location>
        <topology evidence="1">Multi-pass membrane protein</topology>
    </subcellularLocation>
</comment>
<evidence type="ECO:0000256" key="6">
    <source>
        <dbReference type="ARBA" id="ARBA00022847"/>
    </source>
</evidence>
<keyword evidence="12" id="KW-1015">Disulfide bond</keyword>
<keyword evidence="14" id="KW-0739">Sodium transport</keyword>
<feature type="transmembrane region" description="Helical" evidence="33">
    <location>
        <begin position="202"/>
        <end position="223"/>
    </location>
</feature>
<keyword evidence="11 33" id="KW-0472">Membrane</keyword>
<keyword evidence="8 33" id="KW-1133">Transmembrane helix</keyword>
<keyword evidence="4" id="KW-1003">Cell membrane</keyword>
<evidence type="ECO:0000256" key="26">
    <source>
        <dbReference type="ARBA" id="ARBA00039205"/>
    </source>
</evidence>
<keyword evidence="5 33" id="KW-0812">Transmembrane</keyword>
<proteinExistence type="inferred from homology"/>
<evidence type="ECO:0000256" key="13">
    <source>
        <dbReference type="ARBA" id="ARBA00023180"/>
    </source>
</evidence>
<evidence type="ECO:0000256" key="14">
    <source>
        <dbReference type="ARBA" id="ARBA00023201"/>
    </source>
</evidence>
<accession>A0A8C3S0X3</accession>
<keyword evidence="7" id="KW-0029">Amino-acid transport</keyword>
<evidence type="ECO:0000256" key="5">
    <source>
        <dbReference type="ARBA" id="ARBA00022692"/>
    </source>
</evidence>
<comment type="catalytic activity">
    <reaction evidence="20">
        <text>L-leucine(in) + Na(+)(in) = L-leucine(out) + Na(+)(out)</text>
        <dbReference type="Rhea" id="RHEA:29263"/>
        <dbReference type="ChEBI" id="CHEBI:29101"/>
        <dbReference type="ChEBI" id="CHEBI:57427"/>
    </reaction>
    <physiologicalReaction direction="right-to-left" evidence="20">
        <dbReference type="Rhea" id="RHEA:29265"/>
    </physiologicalReaction>
</comment>
<feature type="transmembrane region" description="Helical" evidence="33">
    <location>
        <begin position="314"/>
        <end position="337"/>
    </location>
</feature>
<dbReference type="PANTHER" id="PTHR22950">
    <property type="entry name" value="AMINO ACID TRANSPORTER"/>
    <property type="match status" value="1"/>
</dbReference>
<keyword evidence="36" id="KW-1185">Reference proteome</keyword>
<evidence type="ECO:0000256" key="33">
    <source>
        <dbReference type="SAM" id="Phobius"/>
    </source>
</evidence>